<evidence type="ECO:0000313" key="3">
    <source>
        <dbReference type="Proteomes" id="UP000037179"/>
    </source>
</evidence>
<keyword evidence="3" id="KW-1185">Reference proteome</keyword>
<dbReference type="InterPro" id="IPR023214">
    <property type="entry name" value="HAD_sf"/>
</dbReference>
<reference evidence="2 3" key="2">
    <citation type="journal article" date="2016" name="Genome Announc.">
        <title>Draft Genome Sequence of Erythromycin- and Oxytetracycline-Sensitive Nocardia seriolae Strain U-1 (NBRC 110359).</title>
        <authorList>
            <person name="Imajoh M."/>
            <person name="Sukeda M."/>
            <person name="Shimizu M."/>
            <person name="Yamane J."/>
            <person name="Ohnishi K."/>
            <person name="Oshima S."/>
        </authorList>
    </citation>
    <scope>NUCLEOTIDE SEQUENCE [LARGE SCALE GENOMIC DNA]</scope>
    <source>
        <strain evidence="2 3">U-1</strain>
    </source>
</reference>
<dbReference type="EC" id="3.1.3.23" evidence="1"/>
<dbReference type="PANTHER" id="PTHR43481:SF4">
    <property type="entry name" value="GLYCEROL-1-PHOSPHATE PHOSPHOHYDROLASE 1-RELATED"/>
    <property type="match status" value="1"/>
</dbReference>
<dbReference type="InterPro" id="IPR006439">
    <property type="entry name" value="HAD-SF_hydro_IA"/>
</dbReference>
<dbReference type="GO" id="GO:0050308">
    <property type="term" value="F:sugar-phosphatase activity"/>
    <property type="evidence" value="ECO:0007669"/>
    <property type="project" value="UniProtKB-EC"/>
</dbReference>
<dbReference type="Gene3D" id="1.10.150.240">
    <property type="entry name" value="Putative phosphatase, domain 2"/>
    <property type="match status" value="1"/>
</dbReference>
<dbReference type="EMBL" id="CP017839">
    <property type="protein sequence ID" value="APA99973.1"/>
    <property type="molecule type" value="Genomic_DNA"/>
</dbReference>
<dbReference type="SFLD" id="SFLDG01129">
    <property type="entry name" value="C1.5:_HAD__Beta-PGM__Phosphata"/>
    <property type="match status" value="1"/>
</dbReference>
<organism evidence="1 4">
    <name type="scientific">Nocardia seriolae</name>
    <dbReference type="NCBI Taxonomy" id="37332"/>
    <lineage>
        <taxon>Bacteria</taxon>
        <taxon>Bacillati</taxon>
        <taxon>Actinomycetota</taxon>
        <taxon>Actinomycetes</taxon>
        <taxon>Mycobacteriales</taxon>
        <taxon>Nocardiaceae</taxon>
        <taxon>Nocardia</taxon>
    </lineage>
</organism>
<evidence type="ECO:0000313" key="1">
    <source>
        <dbReference type="EMBL" id="APA99973.1"/>
    </source>
</evidence>
<evidence type="ECO:0000313" key="4">
    <source>
        <dbReference type="Proteomes" id="UP000180166"/>
    </source>
</evidence>
<dbReference type="InterPro" id="IPR036412">
    <property type="entry name" value="HAD-like_sf"/>
</dbReference>
<dbReference type="InterPro" id="IPR051806">
    <property type="entry name" value="HAD-like_SPP"/>
</dbReference>
<dbReference type="Gene3D" id="3.40.50.1000">
    <property type="entry name" value="HAD superfamily/HAD-like"/>
    <property type="match status" value="1"/>
</dbReference>
<dbReference type="InterPro" id="IPR023198">
    <property type="entry name" value="PGP-like_dom2"/>
</dbReference>
<gene>
    <name evidence="1" type="ORF">NS506_05937</name>
    <name evidence="2" type="ORF">NSK11_contig00065-0023</name>
</gene>
<keyword evidence="1" id="KW-0378">Hydrolase</keyword>
<evidence type="ECO:0000313" key="2">
    <source>
        <dbReference type="EMBL" id="GAP29841.1"/>
    </source>
</evidence>
<sequence>MSGSITTLSAAGLLFDMDGTLVDSAVAIDAVWASFARRHGISPGLVRTVLPGRTARDIITTVLPDLGDVGAELAWITAREEAVAEEIREISGARMLLGVLPAHRWAVVTSASRAMARRRLALAGLPLPQVLVGAEDVRVGKPDPEGFRKAAGLLGLDIENCLVFEDSVPGLEAAARSGAIPVAVGEAAAVVRIPDLSGVVVRRDGDRLTVELHR</sequence>
<proteinExistence type="predicted"/>
<dbReference type="RefSeq" id="WP_033088547.1">
    <property type="nucleotide sequence ID" value="NZ_AP017900.1"/>
</dbReference>
<dbReference type="PANTHER" id="PTHR43481">
    <property type="entry name" value="FRUCTOSE-1-PHOSPHATE PHOSPHATASE"/>
    <property type="match status" value="1"/>
</dbReference>
<protein>
    <submittedName>
        <fullName evidence="1">Sugar-phosphatase</fullName>
        <ecNumber evidence="1">3.1.3.23</ecNumber>
    </submittedName>
</protein>
<accession>A0A0B8NE42</accession>
<name>A0A0B8NE42_9NOCA</name>
<dbReference type="KEGG" id="nsr:NS506_05937"/>
<reference evidence="1 4" key="3">
    <citation type="submission" date="2016-10" db="EMBL/GenBank/DDBJ databases">
        <title>Genome sequence of Nocardia seriolae strain EM150506, isolated from Anguila japonica.</title>
        <authorList>
            <person name="Han H.-J."/>
        </authorList>
    </citation>
    <scope>NUCLEOTIDE SEQUENCE [LARGE SCALE GENOMIC DNA]</scope>
    <source>
        <strain evidence="1 4">EM150506</strain>
    </source>
</reference>
<dbReference type="OrthoDB" id="9800058at2"/>
<dbReference type="SUPFAM" id="SSF56784">
    <property type="entry name" value="HAD-like"/>
    <property type="match status" value="1"/>
</dbReference>
<dbReference type="GeneID" id="93376440"/>
<dbReference type="Pfam" id="PF00702">
    <property type="entry name" value="Hydrolase"/>
    <property type="match status" value="1"/>
</dbReference>
<dbReference type="SFLD" id="SFLDS00003">
    <property type="entry name" value="Haloacid_Dehalogenase"/>
    <property type="match status" value="1"/>
</dbReference>
<dbReference type="Proteomes" id="UP000180166">
    <property type="component" value="Chromosome"/>
</dbReference>
<reference evidence="3" key="1">
    <citation type="submission" date="2015-07" db="EMBL/GenBank/DDBJ databases">
        <title>Nocardia seriolae U-1 whole genome shotgun sequence.</title>
        <authorList>
            <person name="Imajoh M."/>
            <person name="Fukumoto Y."/>
            <person name="Sukeda M."/>
            <person name="Yamane J."/>
            <person name="Yamasaki K."/>
            <person name="Shimizu M."/>
            <person name="Ohnishi K."/>
            <person name="Oshima S."/>
        </authorList>
    </citation>
    <scope>NUCLEOTIDE SEQUENCE [LARGE SCALE GENOMIC DNA]</scope>
    <source>
        <strain evidence="3">U-1</strain>
    </source>
</reference>
<dbReference type="Proteomes" id="UP000037179">
    <property type="component" value="Unassembled WGS sequence"/>
</dbReference>
<dbReference type="EMBL" id="BBYQ01000065">
    <property type="protein sequence ID" value="GAP29841.1"/>
    <property type="molecule type" value="Genomic_DNA"/>
</dbReference>
<dbReference type="AlphaFoldDB" id="A0A0B8NE42"/>
<dbReference type="NCBIfam" id="TIGR01509">
    <property type="entry name" value="HAD-SF-IA-v3"/>
    <property type="match status" value="1"/>
</dbReference>